<feature type="non-terminal residue" evidence="2">
    <location>
        <position position="220"/>
    </location>
</feature>
<dbReference type="Proteomes" id="UP001152797">
    <property type="component" value="Unassembled WGS sequence"/>
</dbReference>
<reference evidence="3 4" key="2">
    <citation type="submission" date="2024-05" db="EMBL/GenBank/DDBJ databases">
        <authorList>
            <person name="Chen Y."/>
            <person name="Shah S."/>
            <person name="Dougan E. K."/>
            <person name="Thang M."/>
            <person name="Chan C."/>
        </authorList>
    </citation>
    <scope>NUCLEOTIDE SEQUENCE [LARGE SCALE GENOMIC DNA]</scope>
</reference>
<dbReference type="EMBL" id="CAMXCT020002048">
    <property type="protein sequence ID" value="CAL1148600.1"/>
    <property type="molecule type" value="Genomic_DNA"/>
</dbReference>
<dbReference type="EMBL" id="CAMXCT010002048">
    <property type="protein sequence ID" value="CAI3995225.1"/>
    <property type="molecule type" value="Genomic_DNA"/>
</dbReference>
<sequence>AQALGVSKDAVQAWLPELHAWLLLKPVHPALDAPTAEATRVARQAEKRAEKKRLEEEKQAEARPGGRSCPAHVANAASQRTRRRGKRNERAKLRRTKPATRGAESCAKKHAKARTLRRAGKSGEPETPDASPTRTPGPARTRRGPQSLLASGLIGLVLAGASPTAAEATHGLLLSQTDFNQTDGEKGKHLKTKNVDRLLTRKHHAMDRNSNASYIPRTRK</sequence>
<evidence type="ECO:0000313" key="3">
    <source>
        <dbReference type="EMBL" id="CAL4782537.1"/>
    </source>
</evidence>
<reference evidence="2" key="1">
    <citation type="submission" date="2022-10" db="EMBL/GenBank/DDBJ databases">
        <authorList>
            <person name="Chen Y."/>
            <person name="Dougan E. K."/>
            <person name="Chan C."/>
            <person name="Rhodes N."/>
            <person name="Thang M."/>
        </authorList>
    </citation>
    <scope>NUCLEOTIDE SEQUENCE</scope>
</reference>
<keyword evidence="4" id="KW-1185">Reference proteome</keyword>
<protein>
    <submittedName>
        <fullName evidence="2">Uncharacterized protein</fullName>
    </submittedName>
</protein>
<dbReference type="EMBL" id="CAMXCT030002048">
    <property type="protein sequence ID" value="CAL4782537.1"/>
    <property type="molecule type" value="Genomic_DNA"/>
</dbReference>
<evidence type="ECO:0000256" key="1">
    <source>
        <dbReference type="SAM" id="MobiDB-lite"/>
    </source>
</evidence>
<feature type="compositionally biased region" description="Basic residues" evidence="1">
    <location>
        <begin position="80"/>
        <end position="98"/>
    </location>
</feature>
<feature type="compositionally biased region" description="Basic and acidic residues" evidence="1">
    <location>
        <begin position="43"/>
        <end position="61"/>
    </location>
</feature>
<feature type="region of interest" description="Disordered" evidence="1">
    <location>
        <begin position="182"/>
        <end position="220"/>
    </location>
</feature>
<feature type="region of interest" description="Disordered" evidence="1">
    <location>
        <begin position="35"/>
        <end position="145"/>
    </location>
</feature>
<proteinExistence type="predicted"/>
<evidence type="ECO:0000313" key="2">
    <source>
        <dbReference type="EMBL" id="CAI3995225.1"/>
    </source>
</evidence>
<name>A0A9P1G292_9DINO</name>
<feature type="compositionally biased region" description="Basic and acidic residues" evidence="1">
    <location>
        <begin position="183"/>
        <end position="199"/>
    </location>
</feature>
<feature type="compositionally biased region" description="Basic residues" evidence="1">
    <location>
        <begin position="108"/>
        <end position="120"/>
    </location>
</feature>
<comment type="caution">
    <text evidence="2">The sequence shown here is derived from an EMBL/GenBank/DDBJ whole genome shotgun (WGS) entry which is preliminary data.</text>
</comment>
<evidence type="ECO:0000313" key="4">
    <source>
        <dbReference type="Proteomes" id="UP001152797"/>
    </source>
</evidence>
<organism evidence="2">
    <name type="scientific">Cladocopium goreaui</name>
    <dbReference type="NCBI Taxonomy" id="2562237"/>
    <lineage>
        <taxon>Eukaryota</taxon>
        <taxon>Sar</taxon>
        <taxon>Alveolata</taxon>
        <taxon>Dinophyceae</taxon>
        <taxon>Suessiales</taxon>
        <taxon>Symbiodiniaceae</taxon>
        <taxon>Cladocopium</taxon>
    </lineage>
</organism>
<gene>
    <name evidence="2" type="ORF">C1SCF055_LOCUS21815</name>
</gene>
<accession>A0A9P1G292</accession>
<dbReference type="AlphaFoldDB" id="A0A9P1G292"/>